<sequence length="37" mass="4261">MKNKKMPQEGTNMTLSYLEVTNTQILVLASRLSFKMN</sequence>
<gene>
    <name evidence="1" type="ORF">LCGC14_2604940</name>
</gene>
<organism evidence="1">
    <name type="scientific">marine sediment metagenome</name>
    <dbReference type="NCBI Taxonomy" id="412755"/>
    <lineage>
        <taxon>unclassified sequences</taxon>
        <taxon>metagenomes</taxon>
        <taxon>ecological metagenomes</taxon>
    </lineage>
</organism>
<dbReference type="EMBL" id="LAZR01044069">
    <property type="protein sequence ID" value="KKL05547.1"/>
    <property type="molecule type" value="Genomic_DNA"/>
</dbReference>
<accession>A0A0F9AVD9</accession>
<protein>
    <submittedName>
        <fullName evidence="1">Uncharacterized protein</fullName>
    </submittedName>
</protein>
<evidence type="ECO:0000313" key="1">
    <source>
        <dbReference type="EMBL" id="KKL05547.1"/>
    </source>
</evidence>
<proteinExistence type="predicted"/>
<dbReference type="AlphaFoldDB" id="A0A0F9AVD9"/>
<comment type="caution">
    <text evidence="1">The sequence shown here is derived from an EMBL/GenBank/DDBJ whole genome shotgun (WGS) entry which is preliminary data.</text>
</comment>
<reference evidence="1" key="1">
    <citation type="journal article" date="2015" name="Nature">
        <title>Complex archaea that bridge the gap between prokaryotes and eukaryotes.</title>
        <authorList>
            <person name="Spang A."/>
            <person name="Saw J.H."/>
            <person name="Jorgensen S.L."/>
            <person name="Zaremba-Niedzwiedzka K."/>
            <person name="Martijn J."/>
            <person name="Lind A.E."/>
            <person name="van Eijk R."/>
            <person name="Schleper C."/>
            <person name="Guy L."/>
            <person name="Ettema T.J."/>
        </authorList>
    </citation>
    <scope>NUCLEOTIDE SEQUENCE</scope>
</reference>
<name>A0A0F9AVD9_9ZZZZ</name>